<dbReference type="PANTHER" id="PTHR12687">
    <property type="entry name" value="NUCLEOLAR COMPLEX 2 AND RAD4-RELATED"/>
    <property type="match status" value="1"/>
</dbReference>
<keyword evidence="6" id="KW-1185">Reference proteome</keyword>
<dbReference type="EMBL" id="JAKROA010000009">
    <property type="protein sequence ID" value="KAL5105103.1"/>
    <property type="molecule type" value="Genomic_DNA"/>
</dbReference>
<accession>A0ABR4Q6B5</accession>
<feature type="compositionally biased region" description="Acidic residues" evidence="4">
    <location>
        <begin position="433"/>
        <end position="464"/>
    </location>
</feature>
<dbReference type="PANTHER" id="PTHR12687:SF4">
    <property type="entry name" value="NUCLEOLAR COMPLEX PROTEIN 2 HOMOLOG"/>
    <property type="match status" value="1"/>
</dbReference>
<feature type="compositionally biased region" description="Acidic residues" evidence="4">
    <location>
        <begin position="394"/>
        <end position="410"/>
    </location>
</feature>
<evidence type="ECO:0000256" key="2">
    <source>
        <dbReference type="ARBA" id="ARBA00005907"/>
    </source>
</evidence>
<evidence type="ECO:0000256" key="4">
    <source>
        <dbReference type="SAM" id="MobiDB-lite"/>
    </source>
</evidence>
<comment type="caution">
    <text evidence="5">The sequence shown here is derived from an EMBL/GenBank/DDBJ whole genome shotgun (WGS) entry which is preliminary data.</text>
</comment>
<keyword evidence="3" id="KW-0539">Nucleus</keyword>
<comment type="similarity">
    <text evidence="2">Belongs to the NOC2 family.</text>
</comment>
<name>A0ABR4Q6B5_9CEST</name>
<evidence type="ECO:0000313" key="5">
    <source>
        <dbReference type="EMBL" id="KAL5105103.1"/>
    </source>
</evidence>
<feature type="compositionally biased region" description="Basic and acidic residues" evidence="4">
    <location>
        <begin position="304"/>
        <end position="316"/>
    </location>
</feature>
<dbReference type="Pfam" id="PF03715">
    <property type="entry name" value="Noc2"/>
    <property type="match status" value="2"/>
</dbReference>
<proteinExistence type="inferred from homology"/>
<feature type="compositionally biased region" description="Basic residues" evidence="4">
    <location>
        <begin position="502"/>
        <end position="517"/>
    </location>
</feature>
<comment type="subcellular location">
    <subcellularLocation>
        <location evidence="1">Nucleus</location>
    </subcellularLocation>
</comment>
<organism evidence="5 6">
    <name type="scientific">Taenia crassiceps</name>
    <dbReference type="NCBI Taxonomy" id="6207"/>
    <lineage>
        <taxon>Eukaryota</taxon>
        <taxon>Metazoa</taxon>
        <taxon>Spiralia</taxon>
        <taxon>Lophotrochozoa</taxon>
        <taxon>Platyhelminthes</taxon>
        <taxon>Cestoda</taxon>
        <taxon>Eucestoda</taxon>
        <taxon>Cyclophyllidea</taxon>
        <taxon>Taeniidae</taxon>
        <taxon>Taenia</taxon>
    </lineage>
</organism>
<evidence type="ECO:0000256" key="1">
    <source>
        <dbReference type="ARBA" id="ARBA00004123"/>
    </source>
</evidence>
<sequence length="543" mass="61577">MYLIYVKNSKFIYGNSIAKNNLMKMGLLEVYSLQLDEAYKHAFIFIRQLAIAVRKAFLHTDKEETLSVYNWQFICSLKLWCEFVARNSGSNDHIKSLTHPLTQVILVDKRLRNLEDNSNCEKGKYSAPLLVPSLPLLLDVFQLFDFNKRASAASNAPMDLRLMLHFSPSQRKETACMDAVAVWLHDLLTEALCLYASSVAFPEYSAAALSEMRAFLRSCRVANFTRNFKTLLTKAREHVDFVKRRRATIKSLLDSREITALESSLGQPESPFLAYYLMHRRIRVRELAILSERFKFEGEEHMKAEDDFTQDKESHTKAKGIKAQVRRSRAFDGEDSDQSDTASDASYEIDDGTNVTHISRSGQKKNSRTANGKIGKGLDSGEDDFDLYAALNGDDGDDDKEIANDSDDDTTGNAKRRQRILREDPDLGAMNAEESEVDAVDEAETMDIDLDSFSSGDEEEEEEEKGGREDKAAPSKVRRWKVADKKKPKSFASISKGDKVAKKWNRSKRRKSYKVKKSRSEEHPRNSLFGFVSVGSVVTLKES</sequence>
<protein>
    <submittedName>
        <fullName evidence="5">Uncharacterized protein</fullName>
    </submittedName>
</protein>
<reference evidence="5 6" key="1">
    <citation type="journal article" date="2022" name="Front. Cell. Infect. Microbiol.">
        <title>The Genomes of Two Strains of Taenia crassiceps the Animal Model for the Study of Human Cysticercosis.</title>
        <authorList>
            <person name="Bobes R.J."/>
            <person name="Estrada K."/>
            <person name="Rios-Valencia D.G."/>
            <person name="Calderon-Gallegos A."/>
            <person name="de la Torre P."/>
            <person name="Carrero J.C."/>
            <person name="Sanchez-Flores A."/>
            <person name="Laclette J.P."/>
        </authorList>
    </citation>
    <scope>NUCLEOTIDE SEQUENCE [LARGE SCALE GENOMIC DNA]</scope>
    <source>
        <strain evidence="5">WFUcys</strain>
    </source>
</reference>
<feature type="region of interest" description="Disordered" evidence="4">
    <location>
        <begin position="304"/>
        <end position="526"/>
    </location>
</feature>
<evidence type="ECO:0000313" key="6">
    <source>
        <dbReference type="Proteomes" id="UP001651158"/>
    </source>
</evidence>
<evidence type="ECO:0000256" key="3">
    <source>
        <dbReference type="ARBA" id="ARBA00023242"/>
    </source>
</evidence>
<feature type="compositionally biased region" description="Basic residues" evidence="4">
    <location>
        <begin position="476"/>
        <end position="489"/>
    </location>
</feature>
<feature type="compositionally biased region" description="Basic residues" evidence="4">
    <location>
        <begin position="317"/>
        <end position="328"/>
    </location>
</feature>
<dbReference type="Proteomes" id="UP001651158">
    <property type="component" value="Unassembled WGS sequence"/>
</dbReference>
<dbReference type="InterPro" id="IPR005343">
    <property type="entry name" value="Noc2"/>
</dbReference>
<gene>
    <name evidence="5" type="ORF">TcWFU_001539</name>
</gene>